<sequence>MCCFSPCRMIILLAYIGFFFCIQPDTVSSLRSMDLALRLPQAEFLFKRSSRILSTVGLEDMPVQQNLAPSPAMMFDPNQSDKRRVRRGSDPIHNRC</sequence>
<reference evidence="2" key="1">
    <citation type="submission" date="2023-03" db="EMBL/GenBank/DDBJ databases">
        <authorList>
            <person name="Julca I."/>
        </authorList>
    </citation>
    <scope>NUCLEOTIDE SEQUENCE</scope>
</reference>
<dbReference type="PANTHER" id="PTHR36726:SF5">
    <property type="entry name" value="CLAVATA3_ESR (CLE) GENE FAMILY MEMBER MTCLE11"/>
    <property type="match status" value="1"/>
</dbReference>
<dbReference type="AlphaFoldDB" id="A0AAV1DYM0"/>
<organism evidence="2 3">
    <name type="scientific">Oldenlandia corymbosa var. corymbosa</name>
    <dbReference type="NCBI Taxonomy" id="529605"/>
    <lineage>
        <taxon>Eukaryota</taxon>
        <taxon>Viridiplantae</taxon>
        <taxon>Streptophyta</taxon>
        <taxon>Embryophyta</taxon>
        <taxon>Tracheophyta</taxon>
        <taxon>Spermatophyta</taxon>
        <taxon>Magnoliopsida</taxon>
        <taxon>eudicotyledons</taxon>
        <taxon>Gunneridae</taxon>
        <taxon>Pentapetalae</taxon>
        <taxon>asterids</taxon>
        <taxon>lamiids</taxon>
        <taxon>Gentianales</taxon>
        <taxon>Rubiaceae</taxon>
        <taxon>Rubioideae</taxon>
        <taxon>Spermacoceae</taxon>
        <taxon>Hedyotis-Oldenlandia complex</taxon>
        <taxon>Oldenlandia</taxon>
    </lineage>
</organism>
<evidence type="ECO:0000313" key="2">
    <source>
        <dbReference type="EMBL" id="CAI9112132.1"/>
    </source>
</evidence>
<evidence type="ECO:0000256" key="1">
    <source>
        <dbReference type="SAM" id="MobiDB-lite"/>
    </source>
</evidence>
<dbReference type="PANTHER" id="PTHR36726">
    <property type="entry name" value="CLAVATA3/ESR (CLE)-RELATED PROTEIN 45"/>
    <property type="match status" value="1"/>
</dbReference>
<name>A0AAV1DYM0_OLDCO</name>
<protein>
    <submittedName>
        <fullName evidence="2">OLC1v1012520C1</fullName>
    </submittedName>
</protein>
<accession>A0AAV1DYM0</accession>
<dbReference type="InterPro" id="IPR038821">
    <property type="entry name" value="CLE45-like"/>
</dbReference>
<feature type="compositionally biased region" description="Basic and acidic residues" evidence="1">
    <location>
        <begin position="79"/>
        <end position="96"/>
    </location>
</feature>
<proteinExistence type="predicted"/>
<keyword evidence="3" id="KW-1185">Reference proteome</keyword>
<dbReference type="Proteomes" id="UP001161247">
    <property type="component" value="Chromosome 7"/>
</dbReference>
<evidence type="ECO:0000313" key="3">
    <source>
        <dbReference type="Proteomes" id="UP001161247"/>
    </source>
</evidence>
<feature type="region of interest" description="Disordered" evidence="1">
    <location>
        <begin position="69"/>
        <end position="96"/>
    </location>
</feature>
<gene>
    <name evidence="2" type="ORF">OLC1_LOCUS19382</name>
</gene>
<dbReference type="EMBL" id="OX459124">
    <property type="protein sequence ID" value="CAI9112132.1"/>
    <property type="molecule type" value="Genomic_DNA"/>
</dbReference>